<comment type="caution">
    <text evidence="5">The sequence shown here is derived from an EMBL/GenBank/DDBJ whole genome shotgun (WGS) entry which is preliminary data.</text>
</comment>
<proteinExistence type="predicted"/>
<gene>
    <name evidence="5" type="primary">yaiO</name>
    <name evidence="5" type="ORF">DQ356_02460</name>
</gene>
<dbReference type="NCBIfam" id="TIGR04390">
    <property type="entry name" value="OMP_YaiO_dom"/>
    <property type="match status" value="1"/>
</dbReference>
<reference evidence="5 6" key="1">
    <citation type="submission" date="2018-07" db="EMBL/GenBank/DDBJ databases">
        <title>Chryseobacterium lacus sp. nov., isolated from lake water.</title>
        <authorList>
            <person name="Li C.-M."/>
        </authorList>
    </citation>
    <scope>NUCLEOTIDE SEQUENCE [LARGE SCALE GENOMIC DNA]</scope>
    <source>
        <strain evidence="5 6">YLOS41</strain>
    </source>
</reference>
<keyword evidence="2" id="KW-0802">TPR repeat</keyword>
<dbReference type="Proteomes" id="UP000252172">
    <property type="component" value="Unassembled WGS sequence"/>
</dbReference>
<protein>
    <submittedName>
        <fullName evidence="5">YaiO family outer membrane beta-barrel protein</fullName>
    </submittedName>
</protein>
<organism evidence="5 6">
    <name type="scientific">Chryseobacterium lacus</name>
    <dbReference type="NCBI Taxonomy" id="2058346"/>
    <lineage>
        <taxon>Bacteria</taxon>
        <taxon>Pseudomonadati</taxon>
        <taxon>Bacteroidota</taxon>
        <taxon>Flavobacteriia</taxon>
        <taxon>Flavobacteriales</taxon>
        <taxon>Weeksellaceae</taxon>
        <taxon>Chryseobacterium group</taxon>
        <taxon>Chryseobacterium</taxon>
    </lineage>
</organism>
<dbReference type="InterPro" id="IPR030887">
    <property type="entry name" value="Beta-barrel_YaiO"/>
</dbReference>
<evidence type="ECO:0000259" key="4">
    <source>
        <dbReference type="Pfam" id="PF19413"/>
    </source>
</evidence>
<dbReference type="EMBL" id="QPIE01000002">
    <property type="protein sequence ID" value="RCU43909.1"/>
    <property type="molecule type" value="Genomic_DNA"/>
</dbReference>
<feature type="domain" description="YaiO beta-barrel" evidence="4">
    <location>
        <begin position="703"/>
        <end position="874"/>
    </location>
</feature>
<evidence type="ECO:0000313" key="6">
    <source>
        <dbReference type="Proteomes" id="UP000252172"/>
    </source>
</evidence>
<keyword evidence="6" id="KW-1185">Reference proteome</keyword>
<dbReference type="InterPro" id="IPR011990">
    <property type="entry name" value="TPR-like_helical_dom_sf"/>
</dbReference>
<dbReference type="SUPFAM" id="SSF48452">
    <property type="entry name" value="TPR-like"/>
    <property type="match status" value="3"/>
</dbReference>
<keyword evidence="1" id="KW-0677">Repeat</keyword>
<dbReference type="PANTHER" id="PTHR44943:SF4">
    <property type="entry name" value="TPR REPEAT-CONTAINING PROTEIN MJ0798"/>
    <property type="match status" value="1"/>
</dbReference>
<keyword evidence="3" id="KW-0732">Signal</keyword>
<name>A0A368N3Q9_9FLAO</name>
<evidence type="ECO:0000256" key="1">
    <source>
        <dbReference type="ARBA" id="ARBA00022737"/>
    </source>
</evidence>
<dbReference type="OrthoDB" id="691989at2"/>
<evidence type="ECO:0000256" key="2">
    <source>
        <dbReference type="ARBA" id="ARBA00022803"/>
    </source>
</evidence>
<feature type="signal peptide" evidence="3">
    <location>
        <begin position="1"/>
        <end position="31"/>
    </location>
</feature>
<dbReference type="Gene3D" id="1.25.40.10">
    <property type="entry name" value="Tetratricopeptide repeat domain"/>
    <property type="match status" value="3"/>
</dbReference>
<dbReference type="InterPro" id="IPR051685">
    <property type="entry name" value="Ycf3/AcsC/BcsC/TPR_MFPF"/>
</dbReference>
<feature type="chain" id="PRO_5016794005" evidence="3">
    <location>
        <begin position="32"/>
        <end position="937"/>
    </location>
</feature>
<sequence>MNWILKNKASIAAKQFLTLVALFGFMVMSHAQTLEDPDGSVELATQVKNHYQSGNWETGKKILDEGLKKYPKDSDLKMLSGRYFHQKKQYDKARYELKKALDFNAKNVDAKQILVNVESESKRYSSAICYVNELLEVNPYWKGLWQKKIELYEQQGNNVEANRLRKRLSQIYPKDVKIQQDYTYTTEMRANALRKSGRIDEAIALSTELVKKQPDNPNHYLTLINDHLKAGDPYTAMTYAERGLNQFSGNIQLVNKKSGILADQKRYDELLPFLQEQMKYGNRGVLQEQYNYYLLEAARHAKDRDPSTLYGKIFESSPGNEEAFNYVFNNAVGNQQYEEALHILTRYRRARGGSKNLSLKELMVYSRMGNISRAESLTKQLFTQYPGDADLKSAYVKILINEAKDLMADQRFDEAIPVWDLVKRYGDNESFKTADNALYNAFVELKDYNNALNTLNSIQLDDPDNPSLNIRKADLYFQLKRYEMALTSYEQAFTQVTEEQRVKYLSGYGEMLTIIVKELNEQFRYDESMTYVQRWLQHDPVNLTALKYAVNLAFQRKNPQEMKMYAQKGNDAHPDELYFKLKLMEIDTLDAENYAQVYNGLQNELLENPYHQETIKAFADVSEKYSIYLIKNSRSEEAVAVADAALKYMPNQKSLLYTKGMAFEKLKKFDSAYAYQKTFEPSLLELQEFKQHLHYLKYKSFRNEIAVYHLRSRFGDQDILSTISTLEYNRFGAKDTYTGRINYAGRDAGKGLQFQAEWFRNWDEKTRTKIDAAWASQFFPSIAVNASVYRDFPVLEGIEAELGAGFRKLPEGESLPNAVVGATKVLDPWRLNLRLNNFFLNGQWLYNASTNVRYYLSSPKNYLTAIGSIGSSPDVDLINYQFYNGFSVLNSMVGAGFSHLITDSVSTGVLGTWYHYKSNDVSYRNLYNIYMNLNVSF</sequence>
<evidence type="ECO:0000313" key="5">
    <source>
        <dbReference type="EMBL" id="RCU43909.1"/>
    </source>
</evidence>
<dbReference type="InterPro" id="IPR019734">
    <property type="entry name" value="TPR_rpt"/>
</dbReference>
<dbReference type="PANTHER" id="PTHR44943">
    <property type="entry name" value="CELLULOSE SYNTHASE OPERON PROTEIN C"/>
    <property type="match status" value="1"/>
</dbReference>
<evidence type="ECO:0000256" key="3">
    <source>
        <dbReference type="SAM" id="SignalP"/>
    </source>
</evidence>
<dbReference type="SMART" id="SM00028">
    <property type="entry name" value="TPR"/>
    <property type="match status" value="4"/>
</dbReference>
<dbReference type="AlphaFoldDB" id="A0A368N3Q9"/>
<dbReference type="RefSeq" id="WP_114302891.1">
    <property type="nucleotide sequence ID" value="NZ_QPIE01000002.1"/>
</dbReference>
<dbReference type="Pfam" id="PF19413">
    <property type="entry name" value="YaiO"/>
    <property type="match status" value="1"/>
</dbReference>
<dbReference type="Pfam" id="PF13181">
    <property type="entry name" value="TPR_8"/>
    <property type="match status" value="1"/>
</dbReference>
<accession>A0A368N3Q9</accession>
<dbReference type="Pfam" id="PF13432">
    <property type="entry name" value="TPR_16"/>
    <property type="match status" value="1"/>
</dbReference>